<feature type="active site" description="Nucleophile" evidence="7">
    <location>
        <position position="236"/>
    </location>
</feature>
<keyword evidence="6 7" id="KW-0694">RNA-binding</keyword>
<dbReference type="Gene3D" id="2.30.130.60">
    <property type="match status" value="1"/>
</dbReference>
<evidence type="ECO:0000259" key="8">
    <source>
        <dbReference type="PROSITE" id="PS51686"/>
    </source>
</evidence>
<dbReference type="Proteomes" id="UP001164803">
    <property type="component" value="Chromosome"/>
</dbReference>
<dbReference type="PROSITE" id="PS51686">
    <property type="entry name" value="SAM_MT_RSMB_NOP"/>
    <property type="match status" value="1"/>
</dbReference>
<proteinExistence type="inferred from homology"/>
<dbReference type="Gene3D" id="3.40.50.150">
    <property type="entry name" value="Vaccinia Virus protein VP39"/>
    <property type="match status" value="1"/>
</dbReference>
<evidence type="ECO:0000256" key="1">
    <source>
        <dbReference type="ARBA" id="ARBA00007494"/>
    </source>
</evidence>
<feature type="binding site" evidence="7">
    <location>
        <begin position="115"/>
        <end position="121"/>
    </location>
    <ligand>
        <name>S-adenosyl-L-methionine</name>
        <dbReference type="ChEBI" id="CHEBI:59789"/>
    </ligand>
</feature>
<dbReference type="CDD" id="cd02440">
    <property type="entry name" value="AdoMet_MTases"/>
    <property type="match status" value="1"/>
</dbReference>
<evidence type="ECO:0000256" key="7">
    <source>
        <dbReference type="PROSITE-ProRule" id="PRU01023"/>
    </source>
</evidence>
<dbReference type="InterPro" id="IPR049560">
    <property type="entry name" value="MeTrfase_RsmB-F_NOP2_cat"/>
</dbReference>
<dbReference type="Pfam" id="PF17125">
    <property type="entry name" value="Methyltr_RsmF_N"/>
    <property type="match status" value="1"/>
</dbReference>
<sequence length="468" mass="52037">MVLPDAFVKQMAPLLGSEWADFAAAMSEAPTRGVRVQRYSVRQGATDGDSVPQAILQHLESPILWMPFGYYINERAPLGRTVFHEAGALYIQEPSAMAIARAIDPKPGERILDLCAAPGGKTTAIAALLQNQGQLVANEIHPTRVRILAENLERMGAAAAVVNHSPDELAAVWPEKFDAILVDAPCSGEGMFRKDPAAAQEWTAESPDICSRRQQDILRSAVKMLRPGGRLIYSTCTFNPQENERIVAWLEDDLHLTVEELPLWPGWSPGEPNFAFGRESLAKARRLWPHRARGEGHFVARLRKRAEHGTADDAERGKDKQRKHSWSQAWESWLAEHMVEYPSSWLVPREHKGVLFSDEVTGLPTRGLRMLRSGTPLASLAKDRIEPLHGIALRCAPKDFRFVVEVDEETAIAYMRGEALANDGGHKGHTVIVHQGLVLGWVKAIPGRLNNLYPKGWRKNNLVKLSTE</sequence>
<dbReference type="InterPro" id="IPR023267">
    <property type="entry name" value="RCMT"/>
</dbReference>
<dbReference type="NCBIfam" id="TIGR00446">
    <property type="entry name" value="nop2p"/>
    <property type="match status" value="1"/>
</dbReference>
<comment type="similarity">
    <text evidence="1 7">Belongs to the class I-like SAM-binding methyltransferase superfamily. RsmB/NOP family.</text>
</comment>
<dbReference type="EMBL" id="CP104064">
    <property type="protein sequence ID" value="WAH38485.1"/>
    <property type="molecule type" value="Genomic_DNA"/>
</dbReference>
<dbReference type="GO" id="GO:0032259">
    <property type="term" value="P:methylation"/>
    <property type="evidence" value="ECO:0007669"/>
    <property type="project" value="UniProtKB-KW"/>
</dbReference>
<evidence type="ECO:0000256" key="5">
    <source>
        <dbReference type="ARBA" id="ARBA00022691"/>
    </source>
</evidence>
<evidence type="ECO:0000256" key="4">
    <source>
        <dbReference type="ARBA" id="ARBA00022679"/>
    </source>
</evidence>
<name>A0ABY6Z6W4_9BACL</name>
<keyword evidence="3 7" id="KW-0489">Methyltransferase</keyword>
<accession>A0ABY6Z6W4</accession>
<evidence type="ECO:0000313" key="9">
    <source>
        <dbReference type="EMBL" id="WAH38485.1"/>
    </source>
</evidence>
<keyword evidence="4 7" id="KW-0808">Transferase</keyword>
<comment type="caution">
    <text evidence="7">Lacks conserved residue(s) required for the propagation of feature annotation.</text>
</comment>
<dbReference type="RefSeq" id="WP_268046060.1">
    <property type="nucleotide sequence ID" value="NZ_CP104064.1"/>
</dbReference>
<evidence type="ECO:0000313" key="10">
    <source>
        <dbReference type="Proteomes" id="UP001164803"/>
    </source>
</evidence>
<dbReference type="InterPro" id="IPR027391">
    <property type="entry name" value="Nol1_Nop2_Fmu_2"/>
</dbReference>
<keyword evidence="5 7" id="KW-0949">S-adenosyl-L-methionine</keyword>
<reference evidence="9" key="1">
    <citation type="submission" date="2022-08" db="EMBL/GenBank/DDBJ databases">
        <title>Alicyclobacillus dauci DSM2870, complete genome.</title>
        <authorList>
            <person name="Wang Q."/>
            <person name="Cai R."/>
            <person name="Wang Z."/>
        </authorList>
    </citation>
    <scope>NUCLEOTIDE SEQUENCE</scope>
    <source>
        <strain evidence="9">DSM 28700</strain>
    </source>
</reference>
<dbReference type="PROSITE" id="PS01153">
    <property type="entry name" value="NOL1_NOP2_SUN"/>
    <property type="match status" value="1"/>
</dbReference>
<evidence type="ECO:0000256" key="2">
    <source>
        <dbReference type="ARBA" id="ARBA00022490"/>
    </source>
</evidence>
<dbReference type="InterPro" id="IPR018314">
    <property type="entry name" value="RsmB/NOL1/NOP2-like_CS"/>
</dbReference>
<evidence type="ECO:0000256" key="6">
    <source>
        <dbReference type="ARBA" id="ARBA00022884"/>
    </source>
</evidence>
<feature type="binding site" evidence="7">
    <location>
        <position position="183"/>
    </location>
    <ligand>
        <name>S-adenosyl-L-methionine</name>
        <dbReference type="ChEBI" id="CHEBI:59789"/>
    </ligand>
</feature>
<dbReference type="InterPro" id="IPR031341">
    <property type="entry name" value="Methyltr_RsmF_N"/>
</dbReference>
<dbReference type="InterPro" id="IPR029063">
    <property type="entry name" value="SAM-dependent_MTases_sf"/>
</dbReference>
<dbReference type="InterPro" id="IPR001678">
    <property type="entry name" value="MeTrfase_RsmB-F_NOP2_dom"/>
</dbReference>
<dbReference type="Pfam" id="PF01189">
    <property type="entry name" value="Methyltr_RsmB-F"/>
    <property type="match status" value="1"/>
</dbReference>
<keyword evidence="10" id="KW-1185">Reference proteome</keyword>
<dbReference type="Pfam" id="PF13636">
    <property type="entry name" value="Methyltranf_PUA"/>
    <property type="match status" value="1"/>
</dbReference>
<dbReference type="PANTHER" id="PTHR22807:SF30">
    <property type="entry name" value="28S RRNA (CYTOSINE(4447)-C(5))-METHYLTRANSFERASE-RELATED"/>
    <property type="match status" value="1"/>
</dbReference>
<dbReference type="InterPro" id="IPR011023">
    <property type="entry name" value="Nop2p"/>
</dbReference>
<dbReference type="SUPFAM" id="SSF53335">
    <property type="entry name" value="S-adenosyl-L-methionine-dependent methyltransferases"/>
    <property type="match status" value="1"/>
</dbReference>
<evidence type="ECO:0000256" key="3">
    <source>
        <dbReference type="ARBA" id="ARBA00022603"/>
    </source>
</evidence>
<dbReference type="PANTHER" id="PTHR22807">
    <property type="entry name" value="NOP2 YEAST -RELATED NOL1/NOP2/FMU SUN DOMAIN-CONTAINING"/>
    <property type="match status" value="1"/>
</dbReference>
<gene>
    <name evidence="9" type="ORF">NZD86_08390</name>
</gene>
<dbReference type="Gene3D" id="3.30.70.1170">
    <property type="entry name" value="Sun protein, domain 3"/>
    <property type="match status" value="1"/>
</dbReference>
<keyword evidence="2" id="KW-0963">Cytoplasm</keyword>
<protein>
    <submittedName>
        <fullName evidence="9">NOL1/NOP2/sun family putative RNA methylase</fullName>
    </submittedName>
</protein>
<dbReference type="GO" id="GO:0008168">
    <property type="term" value="F:methyltransferase activity"/>
    <property type="evidence" value="ECO:0007669"/>
    <property type="project" value="UniProtKB-KW"/>
</dbReference>
<dbReference type="PRINTS" id="PR02008">
    <property type="entry name" value="RCMTFAMILY"/>
</dbReference>
<organism evidence="9 10">
    <name type="scientific">Alicyclobacillus dauci</name>
    <dbReference type="NCBI Taxonomy" id="1475485"/>
    <lineage>
        <taxon>Bacteria</taxon>
        <taxon>Bacillati</taxon>
        <taxon>Bacillota</taxon>
        <taxon>Bacilli</taxon>
        <taxon>Bacillales</taxon>
        <taxon>Alicyclobacillaceae</taxon>
        <taxon>Alicyclobacillus</taxon>
    </lineage>
</organism>
<feature type="binding site" evidence="7">
    <location>
        <position position="139"/>
    </location>
    <ligand>
        <name>S-adenosyl-L-methionine</name>
        <dbReference type="ChEBI" id="CHEBI:59789"/>
    </ligand>
</feature>
<feature type="domain" description="SAM-dependent MTase RsmB/NOP-type" evidence="8">
    <location>
        <begin position="22"/>
        <end position="305"/>
    </location>
</feature>